<protein>
    <submittedName>
        <fullName evidence="1">Uncharacterized protein</fullName>
    </submittedName>
</protein>
<gene>
    <name evidence="1" type="ORF">PsYK624_120070</name>
</gene>
<organism evidence="1 2">
    <name type="scientific">Phanerochaete sordida</name>
    <dbReference type="NCBI Taxonomy" id="48140"/>
    <lineage>
        <taxon>Eukaryota</taxon>
        <taxon>Fungi</taxon>
        <taxon>Dikarya</taxon>
        <taxon>Basidiomycota</taxon>
        <taxon>Agaricomycotina</taxon>
        <taxon>Agaricomycetes</taxon>
        <taxon>Polyporales</taxon>
        <taxon>Phanerochaetaceae</taxon>
        <taxon>Phanerochaete</taxon>
    </lineage>
</organism>
<keyword evidence="2" id="KW-1185">Reference proteome</keyword>
<proteinExistence type="predicted"/>
<dbReference type="EMBL" id="BPQB01000052">
    <property type="protein sequence ID" value="GJE95817.1"/>
    <property type="molecule type" value="Genomic_DNA"/>
</dbReference>
<sequence>MDWESHRLVSSLALPLAYRIHTSWPRPRFSALFQRRLLARHRRNFDMLEPTFGTKETALPRAPVACDPRGRGWPGSDQQHGLWFQTPLILAPLAGSMLPDLHTTCQHIAKPTCSRGDTPPRRYVPLAAPRQITTISWQHNT</sequence>
<comment type="caution">
    <text evidence="1">The sequence shown here is derived from an EMBL/GenBank/DDBJ whole genome shotgun (WGS) entry which is preliminary data.</text>
</comment>
<accession>A0A9P3LJ35</accession>
<name>A0A9P3LJ35_9APHY</name>
<dbReference type="AlphaFoldDB" id="A0A9P3LJ35"/>
<reference evidence="1 2" key="1">
    <citation type="submission" date="2021-08" db="EMBL/GenBank/DDBJ databases">
        <title>Draft Genome Sequence of Phanerochaete sordida strain YK-624.</title>
        <authorList>
            <person name="Mori T."/>
            <person name="Dohra H."/>
            <person name="Suzuki T."/>
            <person name="Kawagishi H."/>
            <person name="Hirai H."/>
        </authorList>
    </citation>
    <scope>NUCLEOTIDE SEQUENCE [LARGE SCALE GENOMIC DNA]</scope>
    <source>
        <strain evidence="1 2">YK-624</strain>
    </source>
</reference>
<evidence type="ECO:0000313" key="2">
    <source>
        <dbReference type="Proteomes" id="UP000703269"/>
    </source>
</evidence>
<dbReference type="Proteomes" id="UP000703269">
    <property type="component" value="Unassembled WGS sequence"/>
</dbReference>
<evidence type="ECO:0000313" key="1">
    <source>
        <dbReference type="EMBL" id="GJE95817.1"/>
    </source>
</evidence>